<dbReference type="Gene3D" id="2.40.30.170">
    <property type="match status" value="1"/>
</dbReference>
<evidence type="ECO:0000256" key="5">
    <source>
        <dbReference type="SAM" id="Phobius"/>
    </source>
</evidence>
<comment type="similarity">
    <text evidence="2">Belongs to the membrane fusion protein (MFP) (TC 8.A.1) family.</text>
</comment>
<dbReference type="InterPro" id="IPR058636">
    <property type="entry name" value="Beta-barrel_YknX"/>
</dbReference>
<name>A0AAU9EL08_9FIRM</name>
<dbReference type="KEGG" id="hprf:HLPR_02520"/>
<keyword evidence="5" id="KW-0472">Membrane</keyword>
<dbReference type="Gene3D" id="2.40.50.100">
    <property type="match status" value="2"/>
</dbReference>
<proteinExistence type="inferred from homology"/>
<feature type="coiled-coil region" evidence="4">
    <location>
        <begin position="108"/>
        <end position="157"/>
    </location>
</feature>
<evidence type="ECO:0000256" key="3">
    <source>
        <dbReference type="ARBA" id="ARBA00023054"/>
    </source>
</evidence>
<dbReference type="AlphaFoldDB" id="A0AAU9EL08"/>
<keyword evidence="5" id="KW-0812">Transmembrane</keyword>
<feature type="domain" description="YknX-like beta-barrel" evidence="7">
    <location>
        <begin position="258"/>
        <end position="336"/>
    </location>
</feature>
<comment type="subcellular location">
    <subcellularLocation>
        <location evidence="1">Cell envelope</location>
    </subcellularLocation>
</comment>
<keyword evidence="9" id="KW-1185">Reference proteome</keyword>
<organism evidence="8 9">
    <name type="scientific">Helicovermis profundi</name>
    <dbReference type="NCBI Taxonomy" id="3065157"/>
    <lineage>
        <taxon>Bacteria</taxon>
        <taxon>Bacillati</taxon>
        <taxon>Bacillota</taxon>
        <taxon>Clostridia</taxon>
        <taxon>Helicovermis</taxon>
    </lineage>
</organism>
<dbReference type="InterPro" id="IPR050465">
    <property type="entry name" value="UPF0194_transport"/>
</dbReference>
<dbReference type="Pfam" id="PF25989">
    <property type="entry name" value="YknX_C"/>
    <property type="match status" value="1"/>
</dbReference>
<accession>A0AAU9EL08</accession>
<dbReference type="GO" id="GO:0016020">
    <property type="term" value="C:membrane"/>
    <property type="evidence" value="ECO:0007669"/>
    <property type="project" value="InterPro"/>
</dbReference>
<gene>
    <name evidence="8" type="ORF">HLPR_02520</name>
</gene>
<dbReference type="PANTHER" id="PTHR32347">
    <property type="entry name" value="EFFLUX SYSTEM COMPONENT YKNX-RELATED"/>
    <property type="match status" value="1"/>
</dbReference>
<evidence type="ECO:0000259" key="7">
    <source>
        <dbReference type="Pfam" id="PF25990"/>
    </source>
</evidence>
<evidence type="ECO:0000256" key="4">
    <source>
        <dbReference type="SAM" id="Coils"/>
    </source>
</evidence>
<evidence type="ECO:0000259" key="6">
    <source>
        <dbReference type="Pfam" id="PF25989"/>
    </source>
</evidence>
<dbReference type="PANTHER" id="PTHR32347:SF14">
    <property type="entry name" value="EFFLUX SYSTEM COMPONENT YKNX-RELATED"/>
    <property type="match status" value="1"/>
</dbReference>
<reference evidence="8 9" key="1">
    <citation type="submission" date="2023-08" db="EMBL/GenBank/DDBJ databases">
        <title>Helicovermis profunda gen. nov., sp. nov., a novel mesophilic, fermentative bacterium within the Bacillota from a deep-sea hydrothermal vent chimney.</title>
        <authorList>
            <person name="Miyazaki U."/>
            <person name="Mizutani D."/>
            <person name="Hashimoto Y."/>
            <person name="Tame A."/>
            <person name="Sawayama S."/>
            <person name="Miyazaki J."/>
            <person name="Takai K."/>
            <person name="Nakagawa S."/>
        </authorList>
    </citation>
    <scope>NUCLEOTIDE SEQUENCE [LARGE SCALE GENOMIC DNA]</scope>
    <source>
        <strain evidence="8 9">S502</strain>
    </source>
</reference>
<dbReference type="NCBIfam" id="TIGR01730">
    <property type="entry name" value="RND_mfp"/>
    <property type="match status" value="1"/>
</dbReference>
<keyword evidence="5" id="KW-1133">Transmembrane helix</keyword>
<dbReference type="InterPro" id="IPR058637">
    <property type="entry name" value="YknX-like_C"/>
</dbReference>
<dbReference type="GO" id="GO:0022857">
    <property type="term" value="F:transmembrane transporter activity"/>
    <property type="evidence" value="ECO:0007669"/>
    <property type="project" value="InterPro"/>
</dbReference>
<protein>
    <submittedName>
        <fullName evidence="8">Efflux RND transporter periplasmic adaptor subunit</fullName>
    </submittedName>
</protein>
<dbReference type="EMBL" id="AP028654">
    <property type="protein sequence ID" value="BEP27921.1"/>
    <property type="molecule type" value="Genomic_DNA"/>
</dbReference>
<evidence type="ECO:0000313" key="9">
    <source>
        <dbReference type="Proteomes" id="UP001321786"/>
    </source>
</evidence>
<dbReference type="GO" id="GO:0030313">
    <property type="term" value="C:cell envelope"/>
    <property type="evidence" value="ECO:0007669"/>
    <property type="project" value="UniProtKB-SubCell"/>
</dbReference>
<feature type="domain" description="YknX-like C-terminal permuted SH3-like" evidence="6">
    <location>
        <begin position="345"/>
        <end position="415"/>
    </location>
</feature>
<evidence type="ECO:0000313" key="8">
    <source>
        <dbReference type="EMBL" id="BEP27921.1"/>
    </source>
</evidence>
<dbReference type="InterPro" id="IPR006143">
    <property type="entry name" value="RND_pump_MFP"/>
</dbReference>
<evidence type="ECO:0000256" key="1">
    <source>
        <dbReference type="ARBA" id="ARBA00004196"/>
    </source>
</evidence>
<dbReference type="Gene3D" id="2.40.420.20">
    <property type="match status" value="1"/>
</dbReference>
<sequence length="420" mass="46287">MTNGKKSRKNILIGVLIAAAIVGFFVFAIVKSKNGDSSIDGIVSVKKVVKQDVDSTVFTNGVVVAKDSRTLYSDLSGKITSIIGKKGDWVKKGDILIKLDSTDIERNIEEAKIALEISKESLRELNKSGKSNFDIALRNTENDLEDAKRNYNDNKKLYESGAISTAELNAVKSIYEKAKNNYASTLREYKGYGNESKIKIQQLNIKSNEINLEKLNEMLEKTYIKAPIDGTIVELKLKEFDNISQGTPLLKIEDTKDLVVKTNISEYDINSIKLGQKVVVKSDGTLKEYSGKVSEISPSAQSISNGQGYETIVPIEISIVGDIKGLKPNFSSNVEINTAFEKEAKVIPYESIYTSKEGEKYVFVVNTEDTLSKKMVKLGISGDLVVQVLNKDINEGDKIVLNPTDSLKEGSKVKVSEAMN</sequence>
<dbReference type="Pfam" id="PF25990">
    <property type="entry name" value="Beta-barrel_YknX"/>
    <property type="match status" value="1"/>
</dbReference>
<dbReference type="RefSeq" id="WP_338536281.1">
    <property type="nucleotide sequence ID" value="NZ_AP028654.1"/>
</dbReference>
<keyword evidence="3 4" id="KW-0175">Coiled coil</keyword>
<dbReference type="Proteomes" id="UP001321786">
    <property type="component" value="Chromosome"/>
</dbReference>
<feature type="transmembrane region" description="Helical" evidence="5">
    <location>
        <begin position="12"/>
        <end position="30"/>
    </location>
</feature>
<evidence type="ECO:0000256" key="2">
    <source>
        <dbReference type="ARBA" id="ARBA00009477"/>
    </source>
</evidence>
<dbReference type="SUPFAM" id="SSF111369">
    <property type="entry name" value="HlyD-like secretion proteins"/>
    <property type="match status" value="1"/>
</dbReference>